<keyword evidence="12 17" id="KW-1133">Transmembrane helix</keyword>
<dbReference type="AlphaFoldDB" id="A0A3N3DZ01"/>
<dbReference type="CDD" id="cd17546">
    <property type="entry name" value="REC_hyHK_CKI1_RcsC-like"/>
    <property type="match status" value="2"/>
</dbReference>
<sequence>MINWSSWQNISLKYKLYGLVLLPIALLIYLAMLQIQTINNSTKSLIEATDTTSFLRGISSVYSPSDTSLSASSLNLLIPKVYPSQSADDVRDIVQNLISTKQQLLQDLSIEDRLDNFEWQAELYHQLLLSLEKKEFANIPEDVRSNIQALIQLEWMVFWANEENQLSNILISAFQNYGEYDQDIRDQINTLIERQQLFIERFVNLNANPEQVKLMMQAFSNSAFSHSQEFRQNLASLSNLASLNSQMTQLGIEAMNTRLDLLNNVGDTIEFQITSSIEQSIQQAHFERNLYIGLVSLLTALVIFVAFKLTRHITQNLDMVVEYLKCDDDKNLIQLSKSIHSKDELGRFAREVERITIERKLANERLTQAKVDAENAKDAAVRANRAKSSFLANMSHEIRTPLNGVIGISEVLSETQLTASQRDYVDTIETSSQLLLSLINDILDFSKIESGMLLINQHSTSIREVLYDVAAIVAPKIKEKGLQLRVSIESNIPHKVLVDDHRLRQTLMNFMSNAVKFTSNGYVEISVAVKGTTSEQVNLEFAVTDSGVGIDTEKQEQIFKPFAQEDESTTRKFGGTGLGLAISTQLVEMMGGTIQLKSKKGIGSRFSFTLQVAVEQQNYQDNTKQNNICLIGTAAEAKSDLINELEFYRQTIIGNYSSLEEYTEKSPRADHVVIFVESETINLMSCQQDLKAIAQQRHLCIARLFNSVPFEFSSEIHSVVTQPLYGQRLFNAVTSRTIDVVQVEGELLAENSAEKSVLVVEDNAVNRKITGLHLSNAGINFEVAHDGAEAVQMYTSHPEKYSLILMDCMMPIMNGFEATEQIRQFESGTVKQVPIIALTASILDEDIEQCYSVGMNDYLAKPFKGDALIIKICQYTQVEPVLPSVDIENYPAEAETTKESISEDSSKILLVEDNSVNQKVASLILEKAGYRYDIAENGQIAVDMYRKENGYDLILMDCMMPVKDGFEATREIRRLEQKQGLDKTPIIALTASVIDDDIQRCFDSGMDAYLAKPVRKKNLIDKIESLV</sequence>
<keyword evidence="5 15" id="KW-0597">Phosphoprotein</keyword>
<feature type="domain" description="Response regulatory" evidence="19">
    <location>
        <begin position="756"/>
        <end position="876"/>
    </location>
</feature>
<dbReference type="CDD" id="cd16922">
    <property type="entry name" value="HATPase_EvgS-ArcB-TorS-like"/>
    <property type="match status" value="1"/>
</dbReference>
<dbReference type="Gene3D" id="3.30.565.10">
    <property type="entry name" value="Histidine kinase-like ATPase, C-terminal domain"/>
    <property type="match status" value="1"/>
</dbReference>
<evidence type="ECO:0000256" key="5">
    <source>
        <dbReference type="ARBA" id="ARBA00022553"/>
    </source>
</evidence>
<comment type="catalytic activity">
    <reaction evidence="1">
        <text>ATP + protein L-histidine = ADP + protein N-phospho-L-histidine.</text>
        <dbReference type="EC" id="2.7.13.3"/>
    </reaction>
</comment>
<dbReference type="SUPFAM" id="SSF47384">
    <property type="entry name" value="Homodimeric domain of signal transducing histidine kinase"/>
    <property type="match status" value="1"/>
</dbReference>
<feature type="modified residue" description="4-aspartylphosphate" evidence="15">
    <location>
        <position position="957"/>
    </location>
</feature>
<evidence type="ECO:0000256" key="17">
    <source>
        <dbReference type="SAM" id="Phobius"/>
    </source>
</evidence>
<dbReference type="InterPro" id="IPR036890">
    <property type="entry name" value="HATPase_C_sf"/>
</dbReference>
<evidence type="ECO:0000256" key="2">
    <source>
        <dbReference type="ARBA" id="ARBA00004651"/>
    </source>
</evidence>
<feature type="modified residue" description="4-aspartylphosphate" evidence="15">
    <location>
        <position position="807"/>
    </location>
</feature>
<evidence type="ECO:0000259" key="18">
    <source>
        <dbReference type="PROSITE" id="PS50109"/>
    </source>
</evidence>
<evidence type="ECO:0000256" key="14">
    <source>
        <dbReference type="ARBA" id="ARBA00023136"/>
    </source>
</evidence>
<keyword evidence="10" id="KW-0378">Hydrolase</keyword>
<dbReference type="GO" id="GO:0005886">
    <property type="term" value="C:plasma membrane"/>
    <property type="evidence" value="ECO:0007669"/>
    <property type="project" value="UniProtKB-SubCell"/>
</dbReference>
<keyword evidence="16" id="KW-0175">Coiled coil</keyword>
<feature type="coiled-coil region" evidence="16">
    <location>
        <begin position="359"/>
        <end position="386"/>
    </location>
</feature>
<keyword evidence="6" id="KW-0808">Transferase</keyword>
<dbReference type="SMART" id="SM00448">
    <property type="entry name" value="REC"/>
    <property type="match status" value="2"/>
</dbReference>
<name>A0A3N3DZ01_9VIBR</name>
<evidence type="ECO:0000256" key="4">
    <source>
        <dbReference type="ARBA" id="ARBA00022475"/>
    </source>
</evidence>
<evidence type="ECO:0000256" key="16">
    <source>
        <dbReference type="SAM" id="Coils"/>
    </source>
</evidence>
<dbReference type="FunFam" id="1.10.287.130:FF:000003">
    <property type="entry name" value="Histidine kinase"/>
    <property type="match status" value="1"/>
</dbReference>
<feature type="domain" description="Response regulatory" evidence="19">
    <location>
        <begin position="907"/>
        <end position="1027"/>
    </location>
</feature>
<dbReference type="SUPFAM" id="SSF55874">
    <property type="entry name" value="ATPase domain of HSP90 chaperone/DNA topoisomerase II/histidine kinase"/>
    <property type="match status" value="1"/>
</dbReference>
<dbReference type="CDD" id="cd00082">
    <property type="entry name" value="HisKA"/>
    <property type="match status" value="1"/>
</dbReference>
<dbReference type="Pfam" id="PF00072">
    <property type="entry name" value="Response_reg"/>
    <property type="match status" value="2"/>
</dbReference>
<keyword evidence="11" id="KW-0067">ATP-binding</keyword>
<evidence type="ECO:0000256" key="6">
    <source>
        <dbReference type="ARBA" id="ARBA00022679"/>
    </source>
</evidence>
<dbReference type="PROSITE" id="PS50109">
    <property type="entry name" value="HIS_KIN"/>
    <property type="match status" value="1"/>
</dbReference>
<evidence type="ECO:0000256" key="7">
    <source>
        <dbReference type="ARBA" id="ARBA00022692"/>
    </source>
</evidence>
<dbReference type="InterPro" id="IPR004358">
    <property type="entry name" value="Sig_transdc_His_kin-like_C"/>
</dbReference>
<dbReference type="Pfam" id="PF00512">
    <property type="entry name" value="HisKA"/>
    <property type="match status" value="1"/>
</dbReference>
<dbReference type="Pfam" id="PF02518">
    <property type="entry name" value="HATPase_c"/>
    <property type="match status" value="1"/>
</dbReference>
<dbReference type="Gene3D" id="6.10.340.10">
    <property type="match status" value="1"/>
</dbReference>
<evidence type="ECO:0000256" key="12">
    <source>
        <dbReference type="ARBA" id="ARBA00022989"/>
    </source>
</evidence>
<organism evidence="20 21">
    <name type="scientific">Vibrio ponticus</name>
    <dbReference type="NCBI Taxonomy" id="265668"/>
    <lineage>
        <taxon>Bacteria</taxon>
        <taxon>Pseudomonadati</taxon>
        <taxon>Pseudomonadota</taxon>
        <taxon>Gammaproteobacteria</taxon>
        <taxon>Vibrionales</taxon>
        <taxon>Vibrionaceae</taxon>
        <taxon>Vibrio</taxon>
    </lineage>
</organism>
<dbReference type="InterPro" id="IPR003594">
    <property type="entry name" value="HATPase_dom"/>
</dbReference>
<dbReference type="EMBL" id="RKIK01000033">
    <property type="protein sequence ID" value="ROV59743.1"/>
    <property type="molecule type" value="Genomic_DNA"/>
</dbReference>
<evidence type="ECO:0000256" key="11">
    <source>
        <dbReference type="ARBA" id="ARBA00022840"/>
    </source>
</evidence>
<dbReference type="FunFam" id="3.30.565.10:FF:000010">
    <property type="entry name" value="Sensor histidine kinase RcsC"/>
    <property type="match status" value="1"/>
</dbReference>
<dbReference type="InterPro" id="IPR003661">
    <property type="entry name" value="HisK_dim/P_dom"/>
</dbReference>
<feature type="transmembrane region" description="Helical" evidence="17">
    <location>
        <begin position="16"/>
        <end position="35"/>
    </location>
</feature>
<gene>
    <name evidence="20" type="ORF">EGH82_12240</name>
</gene>
<dbReference type="GO" id="GO:0016787">
    <property type="term" value="F:hydrolase activity"/>
    <property type="evidence" value="ECO:0007669"/>
    <property type="project" value="UniProtKB-KW"/>
</dbReference>
<keyword evidence="13" id="KW-0902">Two-component regulatory system</keyword>
<proteinExistence type="predicted"/>
<dbReference type="SMART" id="SM00387">
    <property type="entry name" value="HATPase_c"/>
    <property type="match status" value="1"/>
</dbReference>
<feature type="domain" description="Histidine kinase" evidence="18">
    <location>
        <begin position="393"/>
        <end position="614"/>
    </location>
</feature>
<dbReference type="InterPro" id="IPR036097">
    <property type="entry name" value="HisK_dim/P_sf"/>
</dbReference>
<dbReference type="PANTHER" id="PTHR45339">
    <property type="entry name" value="HYBRID SIGNAL TRANSDUCTION HISTIDINE KINASE J"/>
    <property type="match status" value="1"/>
</dbReference>
<dbReference type="GO" id="GO:0000155">
    <property type="term" value="F:phosphorelay sensor kinase activity"/>
    <property type="evidence" value="ECO:0007669"/>
    <property type="project" value="InterPro"/>
</dbReference>
<dbReference type="InterPro" id="IPR011006">
    <property type="entry name" value="CheY-like_superfamily"/>
</dbReference>
<keyword evidence="14 17" id="KW-0472">Membrane</keyword>
<keyword evidence="8" id="KW-0547">Nucleotide-binding</keyword>
<evidence type="ECO:0000259" key="19">
    <source>
        <dbReference type="PROSITE" id="PS50110"/>
    </source>
</evidence>
<protein>
    <recommendedName>
        <fullName evidence="3">histidine kinase</fullName>
        <ecNumber evidence="3">2.7.13.3</ecNumber>
    </recommendedName>
</protein>
<dbReference type="PROSITE" id="PS50110">
    <property type="entry name" value="RESPONSE_REGULATORY"/>
    <property type="match status" value="2"/>
</dbReference>
<dbReference type="EC" id="2.7.13.3" evidence="3"/>
<evidence type="ECO:0000256" key="10">
    <source>
        <dbReference type="ARBA" id="ARBA00022801"/>
    </source>
</evidence>
<dbReference type="Gene3D" id="3.40.50.2300">
    <property type="match status" value="2"/>
</dbReference>
<evidence type="ECO:0000256" key="1">
    <source>
        <dbReference type="ARBA" id="ARBA00000085"/>
    </source>
</evidence>
<evidence type="ECO:0000256" key="15">
    <source>
        <dbReference type="PROSITE-ProRule" id="PRU00169"/>
    </source>
</evidence>
<evidence type="ECO:0000313" key="20">
    <source>
        <dbReference type="EMBL" id="ROV59743.1"/>
    </source>
</evidence>
<dbReference type="SMART" id="SM00388">
    <property type="entry name" value="HisKA"/>
    <property type="match status" value="1"/>
</dbReference>
<dbReference type="PRINTS" id="PR00344">
    <property type="entry name" value="BCTRLSENSOR"/>
</dbReference>
<evidence type="ECO:0000256" key="8">
    <source>
        <dbReference type="ARBA" id="ARBA00022741"/>
    </source>
</evidence>
<dbReference type="InterPro" id="IPR001789">
    <property type="entry name" value="Sig_transdc_resp-reg_receiver"/>
</dbReference>
<reference evidence="20 21" key="1">
    <citation type="submission" date="2018-11" db="EMBL/GenBank/DDBJ databases">
        <title>Vibrio ponticus strain CAIM 1751 pathogenic for the snapper Lutjanus guttatus.</title>
        <authorList>
            <person name="Soto-Rodriguez S."/>
            <person name="Lozano-Olvera R."/>
            <person name="Gomez-Gil B."/>
        </authorList>
    </citation>
    <scope>NUCLEOTIDE SEQUENCE [LARGE SCALE GENOMIC DNA]</scope>
    <source>
        <strain evidence="20 21">CAIM 1751</strain>
    </source>
</reference>
<evidence type="ECO:0000313" key="21">
    <source>
        <dbReference type="Proteomes" id="UP000278792"/>
    </source>
</evidence>
<evidence type="ECO:0000256" key="13">
    <source>
        <dbReference type="ARBA" id="ARBA00023012"/>
    </source>
</evidence>
<keyword evidence="9" id="KW-0418">Kinase</keyword>
<dbReference type="InterPro" id="IPR005467">
    <property type="entry name" value="His_kinase_dom"/>
</dbReference>
<dbReference type="Gene3D" id="1.10.287.130">
    <property type="match status" value="1"/>
</dbReference>
<dbReference type="Proteomes" id="UP000278792">
    <property type="component" value="Unassembled WGS sequence"/>
</dbReference>
<dbReference type="GO" id="GO:0005524">
    <property type="term" value="F:ATP binding"/>
    <property type="evidence" value="ECO:0007669"/>
    <property type="project" value="UniProtKB-KW"/>
</dbReference>
<evidence type="ECO:0000256" key="9">
    <source>
        <dbReference type="ARBA" id="ARBA00022777"/>
    </source>
</evidence>
<comment type="subcellular location">
    <subcellularLocation>
        <location evidence="2">Cell membrane</location>
        <topology evidence="2">Multi-pass membrane protein</topology>
    </subcellularLocation>
</comment>
<dbReference type="PANTHER" id="PTHR45339:SF1">
    <property type="entry name" value="HYBRID SIGNAL TRANSDUCTION HISTIDINE KINASE J"/>
    <property type="match status" value="1"/>
</dbReference>
<keyword evidence="4" id="KW-1003">Cell membrane</keyword>
<accession>A0A3N3DZ01</accession>
<keyword evidence="7 17" id="KW-0812">Transmembrane</keyword>
<dbReference type="SUPFAM" id="SSF52172">
    <property type="entry name" value="CheY-like"/>
    <property type="match status" value="2"/>
</dbReference>
<evidence type="ECO:0000256" key="3">
    <source>
        <dbReference type="ARBA" id="ARBA00012438"/>
    </source>
</evidence>
<comment type="caution">
    <text evidence="20">The sequence shown here is derived from an EMBL/GenBank/DDBJ whole genome shotgun (WGS) entry which is preliminary data.</text>
</comment>